<reference evidence="1 2" key="1">
    <citation type="journal article" date="2016" name="Nat. Commun.">
        <title>Ectomycorrhizal ecology is imprinted in the genome of the dominant symbiotic fungus Cenococcum geophilum.</title>
        <authorList>
            <consortium name="DOE Joint Genome Institute"/>
            <person name="Peter M."/>
            <person name="Kohler A."/>
            <person name="Ohm R.A."/>
            <person name="Kuo A."/>
            <person name="Krutzmann J."/>
            <person name="Morin E."/>
            <person name="Arend M."/>
            <person name="Barry K.W."/>
            <person name="Binder M."/>
            <person name="Choi C."/>
            <person name="Clum A."/>
            <person name="Copeland A."/>
            <person name="Grisel N."/>
            <person name="Haridas S."/>
            <person name="Kipfer T."/>
            <person name="LaButti K."/>
            <person name="Lindquist E."/>
            <person name="Lipzen A."/>
            <person name="Maire R."/>
            <person name="Meier B."/>
            <person name="Mihaltcheva S."/>
            <person name="Molinier V."/>
            <person name="Murat C."/>
            <person name="Poggeler S."/>
            <person name="Quandt C.A."/>
            <person name="Sperisen C."/>
            <person name="Tritt A."/>
            <person name="Tisserant E."/>
            <person name="Crous P.W."/>
            <person name="Henrissat B."/>
            <person name="Nehls U."/>
            <person name="Egli S."/>
            <person name="Spatafora J.W."/>
            <person name="Grigoriev I.V."/>
            <person name="Martin F.M."/>
        </authorList>
    </citation>
    <scope>NUCLEOTIDE SEQUENCE [LARGE SCALE GENOMIC DNA]</scope>
    <source>
        <strain evidence="1 2">1.58</strain>
    </source>
</reference>
<evidence type="ECO:0000313" key="1">
    <source>
        <dbReference type="EMBL" id="OCK87543.1"/>
    </source>
</evidence>
<name>A0ACC8EMM6_9PEZI</name>
<keyword evidence="2" id="KW-1185">Reference proteome</keyword>
<sequence length="234" mass="27114">MHIRPLIRSDIPAVAEITNQTFSKDELFTWLYPHQDRFPDDLRRFQLIRLRTRLVERGSHGFVAESEEGDAEWTGKPEVLGFAFYIRNGNDSGAKKWRHELPINKLERYLLSWEIWYEECFLDRASDQSRTLIFRNATEYNIYTKLPSYWHLGLLGVSPRCQRRGIGAKLVAYGQRIAAEEKLPLTLEASVMGRFLYVKMGFQIVEESKIVEGLEGVAMLWEPEGLNNQSADAS</sequence>
<gene>
    <name evidence="1" type="ORF">K441DRAFT_623004</name>
</gene>
<accession>A0ACC8EMM6</accession>
<dbReference type="EMBL" id="KV748260">
    <property type="protein sequence ID" value="OCK87543.1"/>
    <property type="molecule type" value="Genomic_DNA"/>
</dbReference>
<protein>
    <submittedName>
        <fullName evidence="1">Acyl-CoA N-acyltransferase</fullName>
    </submittedName>
</protein>
<dbReference type="Proteomes" id="UP000250078">
    <property type="component" value="Unassembled WGS sequence"/>
</dbReference>
<evidence type="ECO:0000313" key="2">
    <source>
        <dbReference type="Proteomes" id="UP000250078"/>
    </source>
</evidence>
<proteinExistence type="predicted"/>
<organism evidence="1 2">
    <name type="scientific">Cenococcum geophilum 1.58</name>
    <dbReference type="NCBI Taxonomy" id="794803"/>
    <lineage>
        <taxon>Eukaryota</taxon>
        <taxon>Fungi</taxon>
        <taxon>Dikarya</taxon>
        <taxon>Ascomycota</taxon>
        <taxon>Pezizomycotina</taxon>
        <taxon>Dothideomycetes</taxon>
        <taxon>Pleosporomycetidae</taxon>
        <taxon>Gloniales</taxon>
        <taxon>Gloniaceae</taxon>
        <taxon>Cenococcum</taxon>
    </lineage>
</organism>